<organism evidence="1 2">
    <name type="scientific">Monascus purpureus</name>
    <name type="common">Red mold</name>
    <name type="synonym">Monascus anka</name>
    <dbReference type="NCBI Taxonomy" id="5098"/>
    <lineage>
        <taxon>Eukaryota</taxon>
        <taxon>Fungi</taxon>
        <taxon>Dikarya</taxon>
        <taxon>Ascomycota</taxon>
        <taxon>Pezizomycotina</taxon>
        <taxon>Eurotiomycetes</taxon>
        <taxon>Eurotiomycetidae</taxon>
        <taxon>Eurotiales</taxon>
        <taxon>Aspergillaceae</taxon>
        <taxon>Monascus</taxon>
    </lineage>
</organism>
<reference evidence="1 2" key="1">
    <citation type="submission" date="2019-06" db="EMBL/GenBank/DDBJ databases">
        <title>Wine fermentation using esterase from Monascus purpureus.</title>
        <authorList>
            <person name="Geng C."/>
            <person name="Zhang Y."/>
        </authorList>
    </citation>
    <scope>NUCLEOTIDE SEQUENCE [LARGE SCALE GENOMIC DNA]</scope>
    <source>
        <strain evidence="1">HQ1</strain>
    </source>
</reference>
<name>A0A507QHW4_MONPU</name>
<accession>A0A507QHW4</accession>
<proteinExistence type="predicted"/>
<feature type="non-terminal residue" evidence="1">
    <location>
        <position position="175"/>
    </location>
</feature>
<sequence length="175" mass="20513">AVEVYLLFPRLFHPSLQHWVITDEQWTTWTDEVVMPAIYDTLPSELIQHFTAGARDAQTRATAASVELTTQGRDGPRMQLLHHFIQPQYLAQLWDRIGFYIKQRGHTEFEGCRIFITAKNLKTKSQDPDWQQAQEKFFSTWDQVVNRSFLVEDFYDVGKEVTPPDRSFSFRQASE</sequence>
<dbReference type="AlphaFoldDB" id="A0A507QHW4"/>
<dbReference type="STRING" id="5098.A0A507QHW4"/>
<protein>
    <submittedName>
        <fullName evidence="1">Uncharacterized protein</fullName>
    </submittedName>
</protein>
<dbReference type="Proteomes" id="UP000319663">
    <property type="component" value="Unassembled WGS sequence"/>
</dbReference>
<evidence type="ECO:0000313" key="2">
    <source>
        <dbReference type="Proteomes" id="UP000319663"/>
    </source>
</evidence>
<gene>
    <name evidence="1" type="ORF">MPDQ_006301</name>
</gene>
<dbReference type="EMBL" id="VIFY01000525">
    <property type="protein sequence ID" value="TQB67413.1"/>
    <property type="molecule type" value="Genomic_DNA"/>
</dbReference>
<keyword evidence="2" id="KW-1185">Reference proteome</keyword>
<feature type="non-terminal residue" evidence="1">
    <location>
        <position position="1"/>
    </location>
</feature>
<comment type="caution">
    <text evidence="1">The sequence shown here is derived from an EMBL/GenBank/DDBJ whole genome shotgun (WGS) entry which is preliminary data.</text>
</comment>
<evidence type="ECO:0000313" key="1">
    <source>
        <dbReference type="EMBL" id="TQB67413.1"/>
    </source>
</evidence>